<evidence type="ECO:0000313" key="1">
    <source>
        <dbReference type="EMBL" id="CAI9559163.1"/>
    </source>
</evidence>
<accession>A0ABN9CGC8</accession>
<name>A0ABN9CGC8_9NEOB</name>
<organism evidence="1 2">
    <name type="scientific">Staurois parvus</name>
    <dbReference type="NCBI Taxonomy" id="386267"/>
    <lineage>
        <taxon>Eukaryota</taxon>
        <taxon>Metazoa</taxon>
        <taxon>Chordata</taxon>
        <taxon>Craniata</taxon>
        <taxon>Vertebrata</taxon>
        <taxon>Euteleostomi</taxon>
        <taxon>Amphibia</taxon>
        <taxon>Batrachia</taxon>
        <taxon>Anura</taxon>
        <taxon>Neobatrachia</taxon>
        <taxon>Ranoidea</taxon>
        <taxon>Ranidae</taxon>
        <taxon>Staurois</taxon>
    </lineage>
</organism>
<evidence type="ECO:0000313" key="2">
    <source>
        <dbReference type="Proteomes" id="UP001162483"/>
    </source>
</evidence>
<dbReference type="Proteomes" id="UP001162483">
    <property type="component" value="Unassembled WGS sequence"/>
</dbReference>
<reference evidence="1" key="1">
    <citation type="submission" date="2023-05" db="EMBL/GenBank/DDBJ databases">
        <authorList>
            <person name="Stuckert A."/>
        </authorList>
    </citation>
    <scope>NUCLEOTIDE SEQUENCE</scope>
</reference>
<comment type="caution">
    <text evidence="1">The sequence shown here is derived from an EMBL/GenBank/DDBJ whole genome shotgun (WGS) entry which is preliminary data.</text>
</comment>
<protein>
    <submittedName>
        <fullName evidence="1">Uncharacterized protein</fullName>
    </submittedName>
</protein>
<dbReference type="EMBL" id="CATNWA010010021">
    <property type="protein sequence ID" value="CAI9559163.1"/>
    <property type="molecule type" value="Genomic_DNA"/>
</dbReference>
<gene>
    <name evidence="1" type="ORF">SPARVUS_LOCUS5025593</name>
</gene>
<proteinExistence type="predicted"/>
<keyword evidence="2" id="KW-1185">Reference proteome</keyword>
<sequence length="57" mass="6712">MHIFLQVQKCAFIIFVQRRMESIASVISRLLMLCRSPADLSEYLLAIRDVRPSRYIL</sequence>